<protein>
    <submittedName>
        <fullName evidence="2">Uncharacterized protein</fullName>
    </submittedName>
</protein>
<keyword evidence="1" id="KW-0812">Transmembrane</keyword>
<keyword evidence="1" id="KW-1133">Transmembrane helix</keyword>
<keyword evidence="3" id="KW-1185">Reference proteome</keyword>
<reference evidence="2 3" key="1">
    <citation type="submission" date="2020-06" db="EMBL/GenBank/DDBJ databases">
        <title>Genomic analysis of Salicibibacter sp. NKC5-3.</title>
        <authorList>
            <person name="Oh Y.J."/>
        </authorList>
    </citation>
    <scope>NUCLEOTIDE SEQUENCE [LARGE SCALE GENOMIC DNA]</scope>
    <source>
        <strain evidence="2 3">NKC5-3</strain>
    </source>
</reference>
<name>A0A7T7CD52_9BACI</name>
<dbReference type="KEGG" id="scia:HUG15_19920"/>
<dbReference type="Proteomes" id="UP000595823">
    <property type="component" value="Chromosome"/>
</dbReference>
<evidence type="ECO:0000256" key="1">
    <source>
        <dbReference type="SAM" id="Phobius"/>
    </source>
</evidence>
<accession>A0A7T7CD52</accession>
<dbReference type="EMBL" id="CP054705">
    <property type="protein sequence ID" value="QQK77628.1"/>
    <property type="molecule type" value="Genomic_DNA"/>
</dbReference>
<dbReference type="AlphaFoldDB" id="A0A7T7CD52"/>
<evidence type="ECO:0000313" key="2">
    <source>
        <dbReference type="EMBL" id="QQK77628.1"/>
    </source>
</evidence>
<feature type="transmembrane region" description="Helical" evidence="1">
    <location>
        <begin position="37"/>
        <end position="55"/>
    </location>
</feature>
<feature type="transmembrane region" description="Helical" evidence="1">
    <location>
        <begin position="7"/>
        <end position="25"/>
    </location>
</feature>
<proteinExistence type="predicted"/>
<sequence>MNKFWNVMAILSSIFLGVFIFLGFFNPEVLSNIVEGNYLLFVGSAILMFLGFLGVKRRDTEDKKVTWKMAQAR</sequence>
<keyword evidence="1" id="KW-0472">Membrane</keyword>
<organism evidence="2 3">
    <name type="scientific">Salicibibacter cibarius</name>
    <dbReference type="NCBI Taxonomy" id="2743000"/>
    <lineage>
        <taxon>Bacteria</taxon>
        <taxon>Bacillati</taxon>
        <taxon>Bacillota</taxon>
        <taxon>Bacilli</taxon>
        <taxon>Bacillales</taxon>
        <taxon>Bacillaceae</taxon>
        <taxon>Salicibibacter</taxon>
    </lineage>
</organism>
<dbReference type="RefSeq" id="WP_200125138.1">
    <property type="nucleotide sequence ID" value="NZ_CP054705.1"/>
</dbReference>
<evidence type="ECO:0000313" key="3">
    <source>
        <dbReference type="Proteomes" id="UP000595823"/>
    </source>
</evidence>
<gene>
    <name evidence="2" type="ORF">HUG15_19920</name>
</gene>